<organism evidence="3 4">
    <name type="scientific">Cryptosporidium andersoni</name>
    <dbReference type="NCBI Taxonomy" id="117008"/>
    <lineage>
        <taxon>Eukaryota</taxon>
        <taxon>Sar</taxon>
        <taxon>Alveolata</taxon>
        <taxon>Apicomplexa</taxon>
        <taxon>Conoidasida</taxon>
        <taxon>Coccidia</taxon>
        <taxon>Eucoccidiorida</taxon>
        <taxon>Eimeriorina</taxon>
        <taxon>Cryptosporidiidae</taxon>
        <taxon>Cryptosporidium</taxon>
    </lineage>
</organism>
<dbReference type="RefSeq" id="XP_067066962.1">
    <property type="nucleotide sequence ID" value="XM_067211443.1"/>
</dbReference>
<dbReference type="EMBL" id="LRBS01000112">
    <property type="protein sequence ID" value="OII72522.1"/>
    <property type="molecule type" value="Genomic_DNA"/>
</dbReference>
<feature type="compositionally biased region" description="Polar residues" evidence="2">
    <location>
        <begin position="14"/>
        <end position="31"/>
    </location>
</feature>
<gene>
    <name evidence="3" type="ORF">cand_012050</name>
</gene>
<dbReference type="Proteomes" id="UP000186804">
    <property type="component" value="Unassembled WGS sequence"/>
</dbReference>
<proteinExistence type="predicted"/>
<keyword evidence="4" id="KW-1185">Reference proteome</keyword>
<evidence type="ECO:0000313" key="3">
    <source>
        <dbReference type="EMBL" id="OII72522.1"/>
    </source>
</evidence>
<dbReference type="VEuPathDB" id="CryptoDB:cand_012050"/>
<reference evidence="3 4" key="1">
    <citation type="submission" date="2016-10" db="EMBL/GenBank/DDBJ databases">
        <title>Reductive evolution of mitochondrial metabolism and differential evolution of invasion-related proteins in Cryptosporidium.</title>
        <authorList>
            <person name="Liu S."/>
            <person name="Roellig D.M."/>
            <person name="Guo Y."/>
            <person name="Li N."/>
            <person name="Frace M.A."/>
            <person name="Tang K."/>
            <person name="Zhang L."/>
            <person name="Feng Y."/>
            <person name="Xiao L."/>
        </authorList>
    </citation>
    <scope>NUCLEOTIDE SEQUENCE [LARGE SCALE GENOMIC DNA]</scope>
    <source>
        <strain evidence="3">30847</strain>
    </source>
</reference>
<evidence type="ECO:0000256" key="1">
    <source>
        <dbReference type="SAM" id="Coils"/>
    </source>
</evidence>
<accession>A0A1J4ME55</accession>
<feature type="region of interest" description="Disordered" evidence="2">
    <location>
        <begin position="199"/>
        <end position="218"/>
    </location>
</feature>
<dbReference type="OrthoDB" id="366327at2759"/>
<comment type="caution">
    <text evidence="3">The sequence shown here is derived from an EMBL/GenBank/DDBJ whole genome shotgun (WGS) entry which is preliminary data.</text>
</comment>
<feature type="region of interest" description="Disordered" evidence="2">
    <location>
        <begin position="798"/>
        <end position="822"/>
    </location>
</feature>
<dbReference type="GeneID" id="92365390"/>
<feature type="compositionally biased region" description="Polar residues" evidence="2">
    <location>
        <begin position="565"/>
        <end position="579"/>
    </location>
</feature>
<dbReference type="AlphaFoldDB" id="A0A1J4ME55"/>
<feature type="compositionally biased region" description="Basic and acidic residues" evidence="2">
    <location>
        <begin position="580"/>
        <end position="589"/>
    </location>
</feature>
<evidence type="ECO:0000256" key="2">
    <source>
        <dbReference type="SAM" id="MobiDB-lite"/>
    </source>
</evidence>
<evidence type="ECO:0000313" key="4">
    <source>
        <dbReference type="Proteomes" id="UP000186804"/>
    </source>
</evidence>
<protein>
    <submittedName>
        <fullName evidence="3">Uncharacterized protein</fullName>
    </submittedName>
</protein>
<sequence length="822" mass="91830">MKADINSVPLKPSLTKTPNPPAQTKNLNQSTSSVSVPVLPPRKQLVISGAKVQPKDSVPKALVTPITKPIPKPAIKANVPTALASVPESKEVAFLSEAHNSNIKKQESLKYIATKDDTKPPEPTINTSKSLTKSITTKSLDLSDVSKSIIKTPPIKSTATLPTVAVTKGTVPAIKVGKPAPPSVIPKVEHKEDIKIPEKQVDTHESIPLPNSTSLSNNTKKSVTTKLLSNPSVNSESGNILGINAKKTIPELKSKSNGIILQNTSLKVYSQPEKVNNTDLVSPDTTEASNTVVKEVTNPKGSKIISNQTTNLEPVTKTLDAPILSKLSESSIPTKKLNVLLNLSDNTKDKIKKATLKTYSVSPKYETISNEAQSDKKIRVRTPTFNILNNDETDHVERYSKPHFNLSQKVNTPRIINDKQVILEQSRICKDPTSDDRGLDKYMSRSSYYKNGDRYALTANSLHNLRNRGNKDYSSDVTEKERTLETSYQGLDPAIWQIITTIAAICNSAGNNRCQKCCHKHKSHKKKKVRDKHDNNDAISNFSNKCEKSIDIKVPSTGDVKVVTKTSNQEPGDTQITNQEDPKKDLKRCDGTGQYTWDKKVVSQSNWHSVERKLSQIRGSNDLYEDIEISDINESDQEEKNQDEKIQKEILRPRYSEVDEFIPDKLTRSYIGKSRQYLAKKDFKNIKRTHKPFVGGLITPRRRPYSSLSEMATYFANIEPQDQSDIISMLLACRKLEKQIEEQQLIMQMLEHDLREAQSALRFPPEWRMLQKVDVVGPTPGDVGQLPPTSDPLYVQNHPQVEPPWMNKKPKDSLPNRIPTRV</sequence>
<feature type="region of interest" description="Disordered" evidence="2">
    <location>
        <begin position="565"/>
        <end position="589"/>
    </location>
</feature>
<name>A0A1J4ME55_9CRYT</name>
<feature type="region of interest" description="Disordered" evidence="2">
    <location>
        <begin position="1"/>
        <end position="36"/>
    </location>
</feature>
<keyword evidence="1" id="KW-0175">Coiled coil</keyword>
<feature type="coiled-coil region" evidence="1">
    <location>
        <begin position="733"/>
        <end position="760"/>
    </location>
</feature>